<evidence type="ECO:0000313" key="1">
    <source>
        <dbReference type="EMBL" id="CAA3001668.1"/>
    </source>
</evidence>
<dbReference type="PANTHER" id="PTHR36067:SF1">
    <property type="entry name" value="EXPRESSED PROTEIN"/>
    <property type="match status" value="1"/>
</dbReference>
<dbReference type="PANTHER" id="PTHR36067">
    <property type="entry name" value="EXPRESSED PROTEIN"/>
    <property type="match status" value="1"/>
</dbReference>
<dbReference type="OrthoDB" id="735913at2759"/>
<organism evidence="1 2">
    <name type="scientific">Olea europaea subsp. europaea</name>
    <dbReference type="NCBI Taxonomy" id="158383"/>
    <lineage>
        <taxon>Eukaryota</taxon>
        <taxon>Viridiplantae</taxon>
        <taxon>Streptophyta</taxon>
        <taxon>Embryophyta</taxon>
        <taxon>Tracheophyta</taxon>
        <taxon>Spermatophyta</taxon>
        <taxon>Magnoliopsida</taxon>
        <taxon>eudicotyledons</taxon>
        <taxon>Gunneridae</taxon>
        <taxon>Pentapetalae</taxon>
        <taxon>asterids</taxon>
        <taxon>lamiids</taxon>
        <taxon>Lamiales</taxon>
        <taxon>Oleaceae</taxon>
        <taxon>Oleeae</taxon>
        <taxon>Olea</taxon>
    </lineage>
</organism>
<accession>A0A8S0T9G1</accession>
<comment type="caution">
    <text evidence="1">The sequence shown here is derived from an EMBL/GenBank/DDBJ whole genome shotgun (WGS) entry which is preliminary data.</text>
</comment>
<gene>
    <name evidence="1" type="ORF">OLEA9_A022113</name>
</gene>
<dbReference type="Gramene" id="OE9A022113T1">
    <property type="protein sequence ID" value="OE9A022113C1"/>
    <property type="gene ID" value="OE9A022113"/>
</dbReference>
<proteinExistence type="predicted"/>
<dbReference type="Proteomes" id="UP000594638">
    <property type="component" value="Unassembled WGS sequence"/>
</dbReference>
<keyword evidence="2" id="KW-1185">Reference proteome</keyword>
<dbReference type="EMBL" id="CACTIH010005774">
    <property type="protein sequence ID" value="CAA3001668.1"/>
    <property type="molecule type" value="Genomic_DNA"/>
</dbReference>
<sequence length="84" mass="9371">MADIAILVAEEYGRRVKISRKNGENIDFFSCVAVLGQRIEAGSSSWMKKKLKDEKLMEFLQIKGFLLEPKSQMSLAASNGLFSA</sequence>
<name>A0A8S0T9G1_OLEEU</name>
<evidence type="ECO:0000313" key="2">
    <source>
        <dbReference type="Proteomes" id="UP000594638"/>
    </source>
</evidence>
<reference evidence="1 2" key="1">
    <citation type="submission" date="2019-12" db="EMBL/GenBank/DDBJ databases">
        <authorList>
            <person name="Alioto T."/>
            <person name="Alioto T."/>
            <person name="Gomez Garrido J."/>
        </authorList>
    </citation>
    <scope>NUCLEOTIDE SEQUENCE [LARGE SCALE GENOMIC DNA]</scope>
</reference>
<protein>
    <submittedName>
        <fullName evidence="1">Uncharacterized protein</fullName>
    </submittedName>
</protein>
<dbReference type="AlphaFoldDB" id="A0A8S0T9G1"/>